<feature type="modified residue" description="4-aspartylphosphate" evidence="5">
    <location>
        <position position="406"/>
    </location>
</feature>
<dbReference type="InterPro" id="IPR036890">
    <property type="entry name" value="HATPase_C_sf"/>
</dbReference>
<feature type="region of interest" description="Disordered" evidence="7">
    <location>
        <begin position="53"/>
        <end position="93"/>
    </location>
</feature>
<dbReference type="InterPro" id="IPR005467">
    <property type="entry name" value="His_kinase_dom"/>
</dbReference>
<accession>A0ABU1AS58</accession>
<dbReference type="SUPFAM" id="SSF52172">
    <property type="entry name" value="CheY-like"/>
    <property type="match status" value="1"/>
</dbReference>
<evidence type="ECO:0000313" key="11">
    <source>
        <dbReference type="Proteomes" id="UP001225316"/>
    </source>
</evidence>
<keyword evidence="11" id="KW-1185">Reference proteome</keyword>
<reference evidence="10 11" key="1">
    <citation type="submission" date="2023-04" db="EMBL/GenBank/DDBJ databases">
        <title>A novel bacteria isolated from coastal sediment.</title>
        <authorList>
            <person name="Liu X.-J."/>
            <person name="Du Z.-J."/>
        </authorList>
    </citation>
    <scope>NUCLEOTIDE SEQUENCE [LARGE SCALE GENOMIC DNA]</scope>
    <source>
        <strain evidence="10 11">SDUM461003</strain>
    </source>
</reference>
<gene>
    <name evidence="10" type="ORF">QEH52_05710</name>
</gene>
<dbReference type="SUPFAM" id="SSF55874">
    <property type="entry name" value="ATPase domain of HSP90 chaperone/DNA topoisomerase II/histidine kinase"/>
    <property type="match status" value="1"/>
</dbReference>
<feature type="coiled-coil region" evidence="6">
    <location>
        <begin position="18"/>
        <end position="45"/>
    </location>
</feature>
<keyword evidence="3 5" id="KW-0597">Phosphoprotein</keyword>
<dbReference type="Gene3D" id="3.40.50.2300">
    <property type="match status" value="1"/>
</dbReference>
<evidence type="ECO:0000256" key="7">
    <source>
        <dbReference type="SAM" id="MobiDB-lite"/>
    </source>
</evidence>
<evidence type="ECO:0000313" key="10">
    <source>
        <dbReference type="EMBL" id="MDQ8206996.1"/>
    </source>
</evidence>
<comment type="caution">
    <text evidence="10">The sequence shown here is derived from an EMBL/GenBank/DDBJ whole genome shotgun (WGS) entry which is preliminary data.</text>
</comment>
<comment type="catalytic activity">
    <reaction evidence="1">
        <text>ATP + protein L-histidine = ADP + protein N-phospho-L-histidine.</text>
        <dbReference type="EC" id="2.7.13.3"/>
    </reaction>
</comment>
<proteinExistence type="predicted"/>
<dbReference type="Pfam" id="PF00512">
    <property type="entry name" value="HisKA"/>
    <property type="match status" value="1"/>
</dbReference>
<evidence type="ECO:0000256" key="1">
    <source>
        <dbReference type="ARBA" id="ARBA00000085"/>
    </source>
</evidence>
<dbReference type="SMART" id="SM00448">
    <property type="entry name" value="REC"/>
    <property type="match status" value="1"/>
</dbReference>
<dbReference type="Pfam" id="PF00072">
    <property type="entry name" value="Response_reg"/>
    <property type="match status" value="1"/>
</dbReference>
<dbReference type="PROSITE" id="PS50109">
    <property type="entry name" value="HIS_KIN"/>
    <property type="match status" value="1"/>
</dbReference>
<sequence length="483" mass="53763">MLPILTALVPTILLGLCILFLMARLKDKSKAIAELEQKLDASALNIIRRNASQEPVPSKKITKPAQPEPKPEEASKPEQLPESKPEPEPAYFDSSDSLLATLSHELKTPLNGIMGIAQVLREEDDSSDQLIELEGCAHHMHSVLHTLTNLARIQNENEFLPQYREWVSLRDTIEQIREDVAFRANGRQIKIQTEHENNRLRLRGDSDHISTIIKSVVLSSIEAVPMTGLPEEKHTLKISWKKQDDAIELSVVNPLEVMEEDREASVHEILNIASGKERSRIKIEYLHLAVAKALVGFYQGTVQSEQIPEGGVRSTLRFTMEHMIASPSAAKPIGGLRVQSGKSGLKTLRELPEKLKVLAAEDDRASRNLIVMLLKKMGQEVTAVENGQEAIIALQQDPSFDVLLTDVDMPIMDGVEATMAIRSGLAGDEVKDIPIIAVTAFNVISDRSRFKEAGMEYYLPKPVGLKEMRATLLEIVKKKKEQS</sequence>
<feature type="domain" description="Response regulatory" evidence="9">
    <location>
        <begin position="356"/>
        <end position="476"/>
    </location>
</feature>
<evidence type="ECO:0000256" key="6">
    <source>
        <dbReference type="SAM" id="Coils"/>
    </source>
</evidence>
<feature type="domain" description="Histidine kinase" evidence="8">
    <location>
        <begin position="101"/>
        <end position="322"/>
    </location>
</feature>
<dbReference type="Gene3D" id="3.30.565.10">
    <property type="entry name" value="Histidine kinase-like ATPase, C-terminal domain"/>
    <property type="match status" value="1"/>
</dbReference>
<evidence type="ECO:0000256" key="4">
    <source>
        <dbReference type="ARBA" id="ARBA00023012"/>
    </source>
</evidence>
<dbReference type="Gene3D" id="1.10.287.130">
    <property type="match status" value="1"/>
</dbReference>
<dbReference type="EC" id="2.7.13.3" evidence="2"/>
<dbReference type="PANTHER" id="PTHR45339">
    <property type="entry name" value="HYBRID SIGNAL TRANSDUCTION HISTIDINE KINASE J"/>
    <property type="match status" value="1"/>
</dbReference>
<dbReference type="SUPFAM" id="SSF47384">
    <property type="entry name" value="Homodimeric domain of signal transducing histidine kinase"/>
    <property type="match status" value="1"/>
</dbReference>
<dbReference type="InterPro" id="IPR003661">
    <property type="entry name" value="HisK_dim/P_dom"/>
</dbReference>
<evidence type="ECO:0000256" key="3">
    <source>
        <dbReference type="ARBA" id="ARBA00022553"/>
    </source>
</evidence>
<keyword evidence="4" id="KW-0902">Two-component regulatory system</keyword>
<evidence type="ECO:0000256" key="5">
    <source>
        <dbReference type="PROSITE-ProRule" id="PRU00169"/>
    </source>
</evidence>
<dbReference type="PANTHER" id="PTHR45339:SF1">
    <property type="entry name" value="HYBRID SIGNAL TRANSDUCTION HISTIDINE KINASE J"/>
    <property type="match status" value="1"/>
</dbReference>
<keyword evidence="6" id="KW-0175">Coiled coil</keyword>
<dbReference type="RefSeq" id="WP_308949134.1">
    <property type="nucleotide sequence ID" value="NZ_JARXHW010000009.1"/>
</dbReference>
<dbReference type="InterPro" id="IPR001789">
    <property type="entry name" value="Sig_transdc_resp-reg_receiver"/>
</dbReference>
<organism evidence="10 11">
    <name type="scientific">Thalassobacterium maritimum</name>
    <dbReference type="NCBI Taxonomy" id="3041265"/>
    <lineage>
        <taxon>Bacteria</taxon>
        <taxon>Pseudomonadati</taxon>
        <taxon>Verrucomicrobiota</taxon>
        <taxon>Opitutia</taxon>
        <taxon>Puniceicoccales</taxon>
        <taxon>Coraliomargaritaceae</taxon>
        <taxon>Thalassobacterium</taxon>
    </lineage>
</organism>
<evidence type="ECO:0000259" key="8">
    <source>
        <dbReference type="PROSITE" id="PS50109"/>
    </source>
</evidence>
<dbReference type="CDD" id="cd17546">
    <property type="entry name" value="REC_hyHK_CKI1_RcsC-like"/>
    <property type="match status" value="1"/>
</dbReference>
<dbReference type="PROSITE" id="PS50110">
    <property type="entry name" value="RESPONSE_REGULATORY"/>
    <property type="match status" value="1"/>
</dbReference>
<protein>
    <recommendedName>
        <fullName evidence="2">histidine kinase</fullName>
        <ecNumber evidence="2">2.7.13.3</ecNumber>
    </recommendedName>
</protein>
<evidence type="ECO:0000256" key="2">
    <source>
        <dbReference type="ARBA" id="ARBA00012438"/>
    </source>
</evidence>
<feature type="compositionally biased region" description="Basic and acidic residues" evidence="7">
    <location>
        <begin position="69"/>
        <end position="87"/>
    </location>
</feature>
<dbReference type="SMART" id="SM00388">
    <property type="entry name" value="HisKA"/>
    <property type="match status" value="1"/>
</dbReference>
<dbReference type="InterPro" id="IPR036097">
    <property type="entry name" value="HisK_dim/P_sf"/>
</dbReference>
<dbReference type="EMBL" id="JARXHW010000009">
    <property type="protein sequence ID" value="MDQ8206996.1"/>
    <property type="molecule type" value="Genomic_DNA"/>
</dbReference>
<dbReference type="Proteomes" id="UP001225316">
    <property type="component" value="Unassembled WGS sequence"/>
</dbReference>
<evidence type="ECO:0000259" key="9">
    <source>
        <dbReference type="PROSITE" id="PS50110"/>
    </source>
</evidence>
<dbReference type="CDD" id="cd00082">
    <property type="entry name" value="HisKA"/>
    <property type="match status" value="1"/>
</dbReference>
<dbReference type="InterPro" id="IPR011006">
    <property type="entry name" value="CheY-like_superfamily"/>
</dbReference>
<name>A0ABU1AS58_9BACT</name>